<proteinExistence type="predicted"/>
<comment type="caution">
    <text evidence="2">The sequence shown here is derived from an EMBL/GenBank/DDBJ whole genome shotgun (WGS) entry which is preliminary data.</text>
</comment>
<evidence type="ECO:0000256" key="1">
    <source>
        <dbReference type="SAM" id="Coils"/>
    </source>
</evidence>
<keyword evidence="1" id="KW-0175">Coiled coil</keyword>
<protein>
    <submittedName>
        <fullName evidence="2">Uncharacterized protein</fullName>
    </submittedName>
</protein>
<dbReference type="OrthoDB" id="1880172at2759"/>
<organism evidence="2 3">
    <name type="scientific">Adiantum capillus-veneris</name>
    <name type="common">Maidenhair fern</name>
    <dbReference type="NCBI Taxonomy" id="13818"/>
    <lineage>
        <taxon>Eukaryota</taxon>
        <taxon>Viridiplantae</taxon>
        <taxon>Streptophyta</taxon>
        <taxon>Embryophyta</taxon>
        <taxon>Tracheophyta</taxon>
        <taxon>Polypodiopsida</taxon>
        <taxon>Polypodiidae</taxon>
        <taxon>Polypodiales</taxon>
        <taxon>Pteridineae</taxon>
        <taxon>Pteridaceae</taxon>
        <taxon>Vittarioideae</taxon>
        <taxon>Adiantum</taxon>
    </lineage>
</organism>
<dbReference type="SUPFAM" id="SSF55961">
    <property type="entry name" value="Bet v1-like"/>
    <property type="match status" value="1"/>
</dbReference>
<keyword evidence="3" id="KW-1185">Reference proteome</keyword>
<dbReference type="Proteomes" id="UP000886520">
    <property type="component" value="Chromosome 14"/>
</dbReference>
<name>A0A9D4UM85_ADICA</name>
<dbReference type="EMBL" id="JABFUD020000014">
    <property type="protein sequence ID" value="KAI5070062.1"/>
    <property type="molecule type" value="Genomic_DNA"/>
</dbReference>
<reference evidence="2" key="1">
    <citation type="submission" date="2021-01" db="EMBL/GenBank/DDBJ databases">
        <title>Adiantum capillus-veneris genome.</title>
        <authorList>
            <person name="Fang Y."/>
            <person name="Liao Q."/>
        </authorList>
    </citation>
    <scope>NUCLEOTIDE SEQUENCE</scope>
    <source>
        <strain evidence="2">H3</strain>
        <tissue evidence="2">Leaf</tissue>
    </source>
</reference>
<feature type="coiled-coil region" evidence="1">
    <location>
        <begin position="62"/>
        <end position="89"/>
    </location>
</feature>
<dbReference type="Gene3D" id="3.30.530.20">
    <property type="match status" value="2"/>
</dbReference>
<dbReference type="InterPro" id="IPR023393">
    <property type="entry name" value="START-like_dom_sf"/>
</dbReference>
<gene>
    <name evidence="2" type="ORF">GOP47_0014405</name>
</gene>
<evidence type="ECO:0000313" key="3">
    <source>
        <dbReference type="Proteomes" id="UP000886520"/>
    </source>
</evidence>
<accession>A0A9D4UM85</accession>
<dbReference type="AlphaFoldDB" id="A0A9D4UM85"/>
<sequence length="307" mass="35018">MVQVCGESVECKVSAERMWHGLFKDAHNCLPKALPHHVLSVEYPHGQLGFHLPGHERLIKLHKALCEEVHEVEKHLKEEEALVKEEVEKVGKEVHFEEEKVGKELHKEEDWGKDKVCEVVGRVEKEAKEKVEDVGKEAHALKEEVHKGEHFVEDEVDDAAHEVAKVTQKVLEKEAKVAKKAANIVEKVLHKEGELLGATFHKVDAFLQHEGLWVKEKIEEVHHEGFKITISVLAGGLIGVLFKHCKHTFELKDTSLGHGSILHWTSEFETLFSAAHYLHAYEKLKQHALAPFHSVESYLLKHDDYTH</sequence>
<evidence type="ECO:0000313" key="2">
    <source>
        <dbReference type="EMBL" id="KAI5070062.1"/>
    </source>
</evidence>